<dbReference type="InterPro" id="IPR026392">
    <property type="entry name" value="Exo/Archaeosortase_dom"/>
</dbReference>
<evidence type="ECO:0000256" key="1">
    <source>
        <dbReference type="ARBA" id="ARBA00004651"/>
    </source>
</evidence>
<evidence type="ECO:0000256" key="4">
    <source>
        <dbReference type="ARBA" id="ARBA00022692"/>
    </source>
</evidence>
<dbReference type="GO" id="GO:0008233">
    <property type="term" value="F:peptidase activity"/>
    <property type="evidence" value="ECO:0007669"/>
    <property type="project" value="UniProtKB-KW"/>
</dbReference>
<keyword evidence="3" id="KW-0645">Protease</keyword>
<evidence type="ECO:0000256" key="3">
    <source>
        <dbReference type="ARBA" id="ARBA00022670"/>
    </source>
</evidence>
<dbReference type="OrthoDB" id="678161at2"/>
<feature type="transmembrane region" description="Helical" evidence="8">
    <location>
        <begin position="112"/>
        <end position="139"/>
    </location>
</feature>
<dbReference type="NCBIfam" id="TIGR04128">
    <property type="entry name" value="exoso_Fjoh_1448"/>
    <property type="match status" value="1"/>
</dbReference>
<protein>
    <submittedName>
        <fullName evidence="9">Exosortase family protein XrtF</fullName>
    </submittedName>
</protein>
<sequence>MKNKKIWWFLLRFFGTYFLLFLCYSVFLLSTQSKAPKFISDPITQHVAKSTEWVLNMSGNQSHVEQHPTELSLKLFMNDDYVARVIEGCNSMSIIILFIAFVIAFRGAWKKTFLFAIIGSVSIYFVNIARIALLSYGMVYYKQYDMILHDLFFPAFIYGYVFLLWVIWVNRFSNLKRK</sequence>
<dbReference type="NCBIfam" id="TIGR04178">
    <property type="entry name" value="exo_archaeo"/>
    <property type="match status" value="1"/>
</dbReference>
<dbReference type="GO" id="GO:0005886">
    <property type="term" value="C:plasma membrane"/>
    <property type="evidence" value="ECO:0007669"/>
    <property type="project" value="UniProtKB-SubCell"/>
</dbReference>
<evidence type="ECO:0000313" key="10">
    <source>
        <dbReference type="Proteomes" id="UP000184109"/>
    </source>
</evidence>
<feature type="transmembrane region" description="Helical" evidence="8">
    <location>
        <begin position="7"/>
        <end position="27"/>
    </location>
</feature>
<evidence type="ECO:0000256" key="2">
    <source>
        <dbReference type="ARBA" id="ARBA00022475"/>
    </source>
</evidence>
<comment type="subcellular location">
    <subcellularLocation>
        <location evidence="1">Cell membrane</location>
        <topology evidence="1">Multi-pass membrane protein</topology>
    </subcellularLocation>
</comment>
<keyword evidence="4 8" id="KW-0812">Transmembrane</keyword>
<dbReference type="Proteomes" id="UP000184109">
    <property type="component" value="Unassembled WGS sequence"/>
</dbReference>
<dbReference type="RefSeq" id="WP_073121917.1">
    <property type="nucleotide sequence ID" value="NZ_BMEN01000006.1"/>
</dbReference>
<keyword evidence="2" id="KW-1003">Cell membrane</keyword>
<reference evidence="10" key="1">
    <citation type="submission" date="2016-11" db="EMBL/GenBank/DDBJ databases">
        <authorList>
            <person name="Varghese N."/>
            <person name="Submissions S."/>
        </authorList>
    </citation>
    <scope>NUCLEOTIDE SEQUENCE [LARGE SCALE GENOMIC DNA]</scope>
    <source>
        <strain evidence="10">DSM 100572</strain>
    </source>
</reference>
<gene>
    <name evidence="9" type="ORF">SAMN05444281_2426</name>
</gene>
<dbReference type="AlphaFoldDB" id="A0A1M5WHX0"/>
<organism evidence="9 10">
    <name type="scientific">Wenyingzhuangia marina</name>
    <dbReference type="NCBI Taxonomy" id="1195760"/>
    <lineage>
        <taxon>Bacteria</taxon>
        <taxon>Pseudomonadati</taxon>
        <taxon>Bacteroidota</taxon>
        <taxon>Flavobacteriia</taxon>
        <taxon>Flavobacteriales</taxon>
        <taxon>Flavobacteriaceae</taxon>
        <taxon>Wenyingzhuangia</taxon>
    </lineage>
</organism>
<keyword evidence="6 8" id="KW-1133">Transmembrane helix</keyword>
<feature type="transmembrane region" description="Helical" evidence="8">
    <location>
        <begin position="151"/>
        <end position="169"/>
    </location>
</feature>
<dbReference type="EMBL" id="FQXQ01000005">
    <property type="protein sequence ID" value="SHH86804.1"/>
    <property type="molecule type" value="Genomic_DNA"/>
</dbReference>
<dbReference type="Pfam" id="PF09721">
    <property type="entry name" value="Exosortase_EpsH"/>
    <property type="match status" value="1"/>
</dbReference>
<evidence type="ECO:0000256" key="8">
    <source>
        <dbReference type="SAM" id="Phobius"/>
    </source>
</evidence>
<evidence type="ECO:0000256" key="7">
    <source>
        <dbReference type="ARBA" id="ARBA00023136"/>
    </source>
</evidence>
<evidence type="ECO:0000313" key="9">
    <source>
        <dbReference type="EMBL" id="SHH86804.1"/>
    </source>
</evidence>
<feature type="transmembrane region" description="Helical" evidence="8">
    <location>
        <begin position="81"/>
        <end position="105"/>
    </location>
</feature>
<keyword evidence="10" id="KW-1185">Reference proteome</keyword>
<dbReference type="STRING" id="1195760.SAMN05444281_2426"/>
<evidence type="ECO:0000256" key="5">
    <source>
        <dbReference type="ARBA" id="ARBA00022801"/>
    </source>
</evidence>
<proteinExistence type="predicted"/>
<accession>A0A1M5WHX0</accession>
<evidence type="ECO:0000256" key="6">
    <source>
        <dbReference type="ARBA" id="ARBA00022989"/>
    </source>
</evidence>
<keyword evidence="5" id="KW-0378">Hydrolase</keyword>
<dbReference type="InterPro" id="IPR019127">
    <property type="entry name" value="Exosortase"/>
</dbReference>
<keyword evidence="7 8" id="KW-0472">Membrane</keyword>
<name>A0A1M5WHX0_9FLAO</name>
<dbReference type="InterPro" id="IPR026323">
    <property type="entry name" value="Exosortase-related_prot_XrtF"/>
</dbReference>
<dbReference type="GO" id="GO:0006508">
    <property type="term" value="P:proteolysis"/>
    <property type="evidence" value="ECO:0007669"/>
    <property type="project" value="UniProtKB-KW"/>
</dbReference>